<feature type="transmembrane region" description="Helical" evidence="6">
    <location>
        <begin position="172"/>
        <end position="188"/>
    </location>
</feature>
<dbReference type="GeneID" id="19952221"/>
<dbReference type="OrthoDB" id="79425at2759"/>
<gene>
    <name evidence="7" type="ORF">SDRG_11494</name>
</gene>
<evidence type="ECO:0000256" key="4">
    <source>
        <dbReference type="ARBA" id="ARBA00022989"/>
    </source>
</evidence>
<keyword evidence="5 6" id="KW-0472">Membrane</keyword>
<keyword evidence="8" id="KW-1185">Reference proteome</keyword>
<dbReference type="RefSeq" id="XP_008615759.1">
    <property type="nucleotide sequence ID" value="XM_008617537.1"/>
</dbReference>
<dbReference type="GO" id="GO:0016020">
    <property type="term" value="C:membrane"/>
    <property type="evidence" value="ECO:0007669"/>
    <property type="project" value="UniProtKB-SubCell"/>
</dbReference>
<feature type="transmembrane region" description="Helical" evidence="6">
    <location>
        <begin position="48"/>
        <end position="67"/>
    </location>
</feature>
<sequence>MLGPVACDDVGHVVATLMLLALGFAANAMLVLRPLYRARRAASRPVHASTTSLCLLLLSICLLSDSLLHHRACWSDWRIFYGLVDNAAHATIALLSWALTCTVAFPRLSLRPLEGVAALFTGSLLDLDHFIVAAGWSFRAATSLSERPFGHAVAFVAAIALLTWWTCPVAHRVRAVAFVLACLLSHHLRDSYRRGLWIAPVVGSTPPVPYPIYLVLEILLPTSLAFWWRWMERRPHARPEPALIV</sequence>
<dbReference type="AlphaFoldDB" id="T0QB25"/>
<evidence type="ECO:0000313" key="7">
    <source>
        <dbReference type="EMBL" id="EQC30735.1"/>
    </source>
</evidence>
<evidence type="ECO:0000256" key="6">
    <source>
        <dbReference type="SAM" id="Phobius"/>
    </source>
</evidence>
<reference evidence="7 8" key="1">
    <citation type="submission" date="2012-04" db="EMBL/GenBank/DDBJ databases">
        <title>The Genome Sequence of Saprolegnia declina VS20.</title>
        <authorList>
            <consortium name="The Broad Institute Genome Sequencing Platform"/>
            <person name="Russ C."/>
            <person name="Nusbaum C."/>
            <person name="Tyler B."/>
            <person name="van West P."/>
            <person name="Dieguez-Uribeondo J."/>
            <person name="de Bruijn I."/>
            <person name="Tripathy S."/>
            <person name="Jiang R."/>
            <person name="Young S.K."/>
            <person name="Zeng Q."/>
            <person name="Gargeya S."/>
            <person name="Fitzgerald M."/>
            <person name="Haas B."/>
            <person name="Abouelleil A."/>
            <person name="Alvarado L."/>
            <person name="Arachchi H.M."/>
            <person name="Berlin A."/>
            <person name="Chapman S.B."/>
            <person name="Goldberg J."/>
            <person name="Griggs A."/>
            <person name="Gujja S."/>
            <person name="Hansen M."/>
            <person name="Howarth C."/>
            <person name="Imamovic A."/>
            <person name="Larimer J."/>
            <person name="McCowen C."/>
            <person name="Montmayeur A."/>
            <person name="Murphy C."/>
            <person name="Neiman D."/>
            <person name="Pearson M."/>
            <person name="Priest M."/>
            <person name="Roberts A."/>
            <person name="Saif S."/>
            <person name="Shea T."/>
            <person name="Sisk P."/>
            <person name="Sykes S."/>
            <person name="Wortman J."/>
            <person name="Nusbaum C."/>
            <person name="Birren B."/>
        </authorList>
    </citation>
    <scope>NUCLEOTIDE SEQUENCE [LARGE SCALE GENOMIC DNA]</scope>
    <source>
        <strain evidence="7 8">VS20</strain>
    </source>
</reference>
<feature type="transmembrane region" description="Helical" evidence="6">
    <location>
        <begin position="117"/>
        <end position="136"/>
    </location>
</feature>
<dbReference type="OMA" id="HQLRDGM"/>
<name>T0QB25_SAPDV</name>
<dbReference type="EMBL" id="JH767173">
    <property type="protein sequence ID" value="EQC30735.1"/>
    <property type="molecule type" value="Genomic_DNA"/>
</dbReference>
<protein>
    <recommendedName>
        <fullName evidence="2">Transmembrane protein 267</fullName>
    </recommendedName>
</protein>
<comment type="subcellular location">
    <subcellularLocation>
        <location evidence="1">Membrane</location>
        <topology evidence="1">Multi-pass membrane protein</topology>
    </subcellularLocation>
</comment>
<evidence type="ECO:0000256" key="2">
    <source>
        <dbReference type="ARBA" id="ARBA00013977"/>
    </source>
</evidence>
<dbReference type="eggNOG" id="ENOG502S7YE">
    <property type="taxonomic scope" value="Eukaryota"/>
</dbReference>
<dbReference type="PANTHER" id="PTHR13628:SF1">
    <property type="entry name" value="TRANSMEMBRANE PROTEIN 267"/>
    <property type="match status" value="1"/>
</dbReference>
<feature type="transmembrane region" description="Helical" evidence="6">
    <location>
        <begin position="87"/>
        <end position="105"/>
    </location>
</feature>
<feature type="transmembrane region" description="Helical" evidence="6">
    <location>
        <begin position="208"/>
        <end position="228"/>
    </location>
</feature>
<evidence type="ECO:0000256" key="5">
    <source>
        <dbReference type="ARBA" id="ARBA00023136"/>
    </source>
</evidence>
<evidence type="ECO:0000313" key="8">
    <source>
        <dbReference type="Proteomes" id="UP000030762"/>
    </source>
</evidence>
<dbReference type="PANTHER" id="PTHR13628">
    <property type="entry name" value="TRANSMEMBRANE PROTEIN 267"/>
    <property type="match status" value="1"/>
</dbReference>
<keyword evidence="3 6" id="KW-0812">Transmembrane</keyword>
<evidence type="ECO:0000256" key="1">
    <source>
        <dbReference type="ARBA" id="ARBA00004141"/>
    </source>
</evidence>
<dbReference type="InterPro" id="IPR026572">
    <property type="entry name" value="TMEM267"/>
</dbReference>
<proteinExistence type="predicted"/>
<dbReference type="Proteomes" id="UP000030762">
    <property type="component" value="Unassembled WGS sequence"/>
</dbReference>
<feature type="transmembrane region" description="Helical" evidence="6">
    <location>
        <begin position="12"/>
        <end position="36"/>
    </location>
</feature>
<keyword evidence="4 6" id="KW-1133">Transmembrane helix</keyword>
<evidence type="ECO:0000256" key="3">
    <source>
        <dbReference type="ARBA" id="ARBA00022692"/>
    </source>
</evidence>
<dbReference type="InParanoid" id="T0QB25"/>
<accession>T0QB25</accession>
<feature type="transmembrane region" description="Helical" evidence="6">
    <location>
        <begin position="148"/>
        <end position="165"/>
    </location>
</feature>
<dbReference type="VEuPathDB" id="FungiDB:SDRG_11494"/>
<organism evidence="7 8">
    <name type="scientific">Saprolegnia diclina (strain VS20)</name>
    <dbReference type="NCBI Taxonomy" id="1156394"/>
    <lineage>
        <taxon>Eukaryota</taxon>
        <taxon>Sar</taxon>
        <taxon>Stramenopiles</taxon>
        <taxon>Oomycota</taxon>
        <taxon>Saprolegniomycetes</taxon>
        <taxon>Saprolegniales</taxon>
        <taxon>Saprolegniaceae</taxon>
        <taxon>Saprolegnia</taxon>
    </lineage>
</organism>